<accession>A0AAT9HAX7</accession>
<gene>
    <name evidence="2" type="ORF">SHKM778_09310</name>
</gene>
<feature type="compositionally biased region" description="Low complexity" evidence="1">
    <location>
        <begin position="1"/>
        <end position="33"/>
    </location>
</feature>
<sequence length="85" mass="8419">MAIASFAANRAASEATPRRSPLGNSNSLSRNSRCANAGVRSNDAANLSISATSIPTPMMLMRALYGGGVGVGALGGIAAGRGRVA</sequence>
<dbReference type="EMBL" id="AP035768">
    <property type="protein sequence ID" value="BFO14543.1"/>
    <property type="molecule type" value="Genomic_DNA"/>
</dbReference>
<reference evidence="2" key="2">
    <citation type="submission" date="2024-07" db="EMBL/GenBank/DDBJ databases">
        <title>Streptomyces haneummycinica sp. nov., a new antibiotic-producing actinobacterium isolated from marine sediment.</title>
        <authorList>
            <person name="Uemura M."/>
            <person name="Hamada M."/>
            <person name="Hirano S."/>
            <person name="Kobayashi K."/>
            <person name="Ohshiro T."/>
            <person name="Kobayashi T."/>
            <person name="Terahara T."/>
        </authorList>
    </citation>
    <scope>NUCLEOTIDE SEQUENCE</scope>
    <source>
        <strain evidence="2">KM77-8</strain>
    </source>
</reference>
<evidence type="ECO:0000256" key="1">
    <source>
        <dbReference type="SAM" id="MobiDB-lite"/>
    </source>
</evidence>
<name>A0AAT9HAX7_9ACTN</name>
<protein>
    <submittedName>
        <fullName evidence="2">Uncharacterized protein</fullName>
    </submittedName>
</protein>
<reference evidence="2" key="1">
    <citation type="submission" date="2024-06" db="EMBL/GenBank/DDBJ databases">
        <authorList>
            <consortium name="consrtm"/>
            <person name="Uemura M."/>
            <person name="Terahara T."/>
        </authorList>
    </citation>
    <scope>NUCLEOTIDE SEQUENCE</scope>
    <source>
        <strain evidence="2">KM77-8</strain>
    </source>
</reference>
<dbReference type="AlphaFoldDB" id="A0AAT9HAX7"/>
<organism evidence="2">
    <name type="scientific">Streptomyces haneummycinicus</name>
    <dbReference type="NCBI Taxonomy" id="3074435"/>
    <lineage>
        <taxon>Bacteria</taxon>
        <taxon>Bacillati</taxon>
        <taxon>Actinomycetota</taxon>
        <taxon>Actinomycetes</taxon>
        <taxon>Kitasatosporales</taxon>
        <taxon>Streptomycetaceae</taxon>
        <taxon>Streptomyces</taxon>
    </lineage>
</organism>
<evidence type="ECO:0000313" key="2">
    <source>
        <dbReference type="EMBL" id="BFO14543.1"/>
    </source>
</evidence>
<proteinExistence type="predicted"/>
<feature type="region of interest" description="Disordered" evidence="1">
    <location>
        <begin position="1"/>
        <end position="38"/>
    </location>
</feature>